<accession>A0A4Z2GBC0</accession>
<dbReference type="InterPro" id="IPR013762">
    <property type="entry name" value="Integrase-like_cat_sf"/>
</dbReference>
<reference evidence="2 3" key="1">
    <citation type="submission" date="2019-03" db="EMBL/GenBank/DDBJ databases">
        <title>First draft genome of Liparis tanakae, snailfish: a comprehensive survey of snailfish specific genes.</title>
        <authorList>
            <person name="Kim W."/>
            <person name="Song I."/>
            <person name="Jeong J.-H."/>
            <person name="Kim D."/>
            <person name="Kim S."/>
            <person name="Ryu S."/>
            <person name="Song J.Y."/>
            <person name="Lee S.K."/>
        </authorList>
    </citation>
    <scope>NUCLEOTIDE SEQUENCE [LARGE SCALE GENOMIC DNA]</scope>
    <source>
        <tissue evidence="2">Muscle</tissue>
    </source>
</reference>
<dbReference type="InterPro" id="IPR011010">
    <property type="entry name" value="DNA_brk_join_enz"/>
</dbReference>
<protein>
    <submittedName>
        <fullName evidence="2">Uncharacterized protein</fullName>
    </submittedName>
</protein>
<dbReference type="PANTHER" id="PTHR34605:SF3">
    <property type="entry name" value="P CELL-TYPE AGGLUTINATION PROTEIN MAP4-LIKE-RELATED"/>
    <property type="match status" value="1"/>
</dbReference>
<dbReference type="OrthoDB" id="8906724at2759"/>
<gene>
    <name evidence="2" type="ORF">EYF80_038910</name>
</gene>
<dbReference type="EMBL" id="SRLO01000602">
    <property type="protein sequence ID" value="TNN50886.1"/>
    <property type="molecule type" value="Genomic_DNA"/>
</dbReference>
<dbReference type="Proteomes" id="UP000314294">
    <property type="component" value="Unassembled WGS sequence"/>
</dbReference>
<name>A0A4Z2GBC0_9TELE</name>
<comment type="caution">
    <text evidence="2">The sequence shown here is derived from an EMBL/GenBank/DDBJ whole genome shotgun (WGS) entry which is preliminary data.</text>
</comment>
<dbReference type="GO" id="GO:0006310">
    <property type="term" value="P:DNA recombination"/>
    <property type="evidence" value="ECO:0007669"/>
    <property type="project" value="UniProtKB-KW"/>
</dbReference>
<keyword evidence="1" id="KW-0233">DNA recombination</keyword>
<dbReference type="InterPro" id="IPR052925">
    <property type="entry name" value="Phage_Integrase-like_Recomb"/>
</dbReference>
<evidence type="ECO:0000256" key="1">
    <source>
        <dbReference type="ARBA" id="ARBA00023172"/>
    </source>
</evidence>
<keyword evidence="3" id="KW-1185">Reference proteome</keyword>
<sequence>MKELCRVSSFSQTQIWSPYLKGLRNTEPISAPKRLPLTPDLLTRCIQTLRSGYMSPFTDKTLESMFLLAFFGFLRSSEFTTPTSVHHPSLHATISDVSIHPPDTIIYLLKRSKTNQHGPPQRVYLFRQESFPSSYEPICDYLNLRSTSRTQDPLFITETGKGATRSWFLHHFRQVLPDPAYLPHHTRAIHFASAPQPQAKEYPTTS</sequence>
<evidence type="ECO:0000313" key="3">
    <source>
        <dbReference type="Proteomes" id="UP000314294"/>
    </source>
</evidence>
<dbReference type="SUPFAM" id="SSF56349">
    <property type="entry name" value="DNA breaking-rejoining enzymes"/>
    <property type="match status" value="1"/>
</dbReference>
<dbReference type="AlphaFoldDB" id="A0A4Z2GBC0"/>
<dbReference type="Gene3D" id="1.10.443.10">
    <property type="entry name" value="Intergrase catalytic core"/>
    <property type="match status" value="1"/>
</dbReference>
<dbReference type="GO" id="GO:0003677">
    <property type="term" value="F:DNA binding"/>
    <property type="evidence" value="ECO:0007669"/>
    <property type="project" value="InterPro"/>
</dbReference>
<dbReference type="GO" id="GO:0015074">
    <property type="term" value="P:DNA integration"/>
    <property type="evidence" value="ECO:0007669"/>
    <property type="project" value="InterPro"/>
</dbReference>
<organism evidence="2 3">
    <name type="scientific">Liparis tanakae</name>
    <name type="common">Tanaka's snailfish</name>
    <dbReference type="NCBI Taxonomy" id="230148"/>
    <lineage>
        <taxon>Eukaryota</taxon>
        <taxon>Metazoa</taxon>
        <taxon>Chordata</taxon>
        <taxon>Craniata</taxon>
        <taxon>Vertebrata</taxon>
        <taxon>Euteleostomi</taxon>
        <taxon>Actinopterygii</taxon>
        <taxon>Neopterygii</taxon>
        <taxon>Teleostei</taxon>
        <taxon>Neoteleostei</taxon>
        <taxon>Acanthomorphata</taxon>
        <taxon>Eupercaria</taxon>
        <taxon>Perciformes</taxon>
        <taxon>Cottioidei</taxon>
        <taxon>Cottales</taxon>
        <taxon>Liparidae</taxon>
        <taxon>Liparis</taxon>
    </lineage>
</organism>
<evidence type="ECO:0000313" key="2">
    <source>
        <dbReference type="EMBL" id="TNN50886.1"/>
    </source>
</evidence>
<proteinExistence type="predicted"/>
<dbReference type="PANTHER" id="PTHR34605">
    <property type="entry name" value="PHAGE_INTEGRASE DOMAIN-CONTAINING PROTEIN"/>
    <property type="match status" value="1"/>
</dbReference>